<sequence>YNKVQVLIVGAGPAGLANAIQLKVLKPHIDVCVIDKSADLGNHNLSGAVLEAEPLHTLLDSATPGWQDSELAKDVLAKKV</sequence>
<dbReference type="InterPro" id="IPR040156">
    <property type="entry name" value="ETF-QO"/>
</dbReference>
<dbReference type="GO" id="GO:0004174">
    <property type="term" value="F:electron-transferring-flavoprotein dehydrogenase activity"/>
    <property type="evidence" value="ECO:0007669"/>
    <property type="project" value="InterPro"/>
</dbReference>
<dbReference type="EMBL" id="BARV01044601">
    <property type="protein sequence ID" value="GAI61676.1"/>
    <property type="molecule type" value="Genomic_DNA"/>
</dbReference>
<dbReference type="InterPro" id="IPR036188">
    <property type="entry name" value="FAD/NAD-bd_sf"/>
</dbReference>
<feature type="non-terminal residue" evidence="1">
    <location>
        <position position="1"/>
    </location>
</feature>
<feature type="non-terminal residue" evidence="1">
    <location>
        <position position="80"/>
    </location>
</feature>
<dbReference type="Gene3D" id="3.50.50.60">
    <property type="entry name" value="FAD/NAD(P)-binding domain"/>
    <property type="match status" value="1"/>
</dbReference>
<reference evidence="1" key="1">
    <citation type="journal article" date="2014" name="Front. Microbiol.">
        <title>High frequency of phylogenetically diverse reductive dehalogenase-homologous genes in deep subseafloor sedimentary metagenomes.</title>
        <authorList>
            <person name="Kawai M."/>
            <person name="Futagami T."/>
            <person name="Toyoda A."/>
            <person name="Takaki Y."/>
            <person name="Nishi S."/>
            <person name="Hori S."/>
            <person name="Arai W."/>
            <person name="Tsubouchi T."/>
            <person name="Morono Y."/>
            <person name="Uchiyama I."/>
            <person name="Ito T."/>
            <person name="Fujiyama A."/>
            <person name="Inagaki F."/>
            <person name="Takami H."/>
        </authorList>
    </citation>
    <scope>NUCLEOTIDE SEQUENCE</scope>
    <source>
        <strain evidence="1">Expedition CK06-06</strain>
    </source>
</reference>
<evidence type="ECO:0008006" key="2">
    <source>
        <dbReference type="Google" id="ProtNLM"/>
    </source>
</evidence>
<dbReference type="AlphaFoldDB" id="X1R3M6"/>
<dbReference type="PANTHER" id="PTHR10617:SF107">
    <property type="entry name" value="ELECTRON TRANSFER FLAVOPROTEIN-UBIQUINONE OXIDOREDUCTASE, MITOCHONDRIAL"/>
    <property type="match status" value="1"/>
</dbReference>
<dbReference type="PANTHER" id="PTHR10617">
    <property type="entry name" value="ELECTRON TRANSFER FLAVOPROTEIN-UBIQUINONE OXIDOREDUCTASE"/>
    <property type="match status" value="1"/>
</dbReference>
<dbReference type="SUPFAM" id="SSF51905">
    <property type="entry name" value="FAD/NAD(P)-binding domain"/>
    <property type="match status" value="1"/>
</dbReference>
<evidence type="ECO:0000313" key="1">
    <source>
        <dbReference type="EMBL" id="GAI61676.1"/>
    </source>
</evidence>
<gene>
    <name evidence="1" type="ORF">S06H3_65897</name>
</gene>
<organism evidence="1">
    <name type="scientific">marine sediment metagenome</name>
    <dbReference type="NCBI Taxonomy" id="412755"/>
    <lineage>
        <taxon>unclassified sequences</taxon>
        <taxon>metagenomes</taxon>
        <taxon>ecological metagenomes</taxon>
    </lineage>
</organism>
<protein>
    <recommendedName>
        <fullName evidence="2">Electron-transferring-flavoprotein dehydrogenase</fullName>
    </recommendedName>
</protein>
<comment type="caution">
    <text evidence="1">The sequence shown here is derived from an EMBL/GenBank/DDBJ whole genome shotgun (WGS) entry which is preliminary data.</text>
</comment>
<name>X1R3M6_9ZZZZ</name>
<proteinExistence type="predicted"/>
<accession>X1R3M6</accession>
<dbReference type="Pfam" id="PF05834">
    <property type="entry name" value="Lycopene_cycl"/>
    <property type="match status" value="1"/>
</dbReference>